<sequence>MSAFIATNAPAAAESFPITNDGWFPDLDGGSHLRAALRLDGSVTDARLEVAAVNALIEVNRELSLYRSAREEEGHASLAAVPASQLQGESYLVHLYRRAIACTVGAELAERYRDYSATGDGAERADAQLPTADEYRRDARWAIRNILGIAHTTVELI</sequence>
<name>A0A061JNC0_STUST</name>
<comment type="caution">
    <text evidence="1">The sequence shown here is derived from an EMBL/GenBank/DDBJ whole genome shotgun (WGS) entry which is preliminary data.</text>
</comment>
<dbReference type="HOGENOM" id="CLU_109291_1_1_6"/>
<dbReference type="InterPro" id="IPR009225">
    <property type="entry name" value="Phage_head_completion_GpL"/>
</dbReference>
<accession>A0A061JNC0</accession>
<evidence type="ECO:0000313" key="2">
    <source>
        <dbReference type="Proteomes" id="UP000026923"/>
    </source>
</evidence>
<evidence type="ECO:0000313" key="1">
    <source>
        <dbReference type="EMBL" id="EWC40118.1"/>
    </source>
</evidence>
<dbReference type="OrthoDB" id="6312934at2"/>
<gene>
    <name evidence="1" type="ORF">B597_016965</name>
</gene>
<dbReference type="RefSeq" id="WP_024162258.1">
    <property type="nucleotide sequence ID" value="NZ_KK020676.1"/>
</dbReference>
<organism evidence="1 2">
    <name type="scientific">Stutzerimonas stutzeri KOS6</name>
    <dbReference type="NCBI Taxonomy" id="1218352"/>
    <lineage>
        <taxon>Bacteria</taxon>
        <taxon>Pseudomonadati</taxon>
        <taxon>Pseudomonadota</taxon>
        <taxon>Gammaproteobacteria</taxon>
        <taxon>Pseudomonadales</taxon>
        <taxon>Pseudomonadaceae</taxon>
        <taxon>Stutzerimonas</taxon>
    </lineage>
</organism>
<dbReference type="Pfam" id="PF05926">
    <property type="entry name" value="Phage_GPL"/>
    <property type="match status" value="1"/>
</dbReference>
<reference evidence="1 2" key="1">
    <citation type="journal article" date="2013" name="Genome Announc.">
        <title>Draft Genome of the Nitrogen-Fixing Bacterium Pseudomonas stutzeri Strain KOS6 Isolated from Industrial Hydrocarbon Sludge.</title>
        <authorList>
            <person name="Grigoryeva T.V."/>
            <person name="Laikov A.V."/>
            <person name="Naumova R.P."/>
            <person name="Manolov A.I."/>
            <person name="Larin A.K."/>
            <person name="Karpova I.Y."/>
            <person name="Semashko T.A."/>
            <person name="Alexeev D.G."/>
            <person name="Kostryukova E.S."/>
            <person name="Muller R."/>
            <person name="Govorun V.M."/>
        </authorList>
    </citation>
    <scope>NUCLEOTIDE SEQUENCE [LARGE SCALE GENOMIC DNA]</scope>
    <source>
        <strain evidence="1 2">KOS6</strain>
    </source>
</reference>
<dbReference type="EMBL" id="AMCZ02000025">
    <property type="protein sequence ID" value="EWC40118.1"/>
    <property type="molecule type" value="Genomic_DNA"/>
</dbReference>
<protein>
    <submittedName>
        <fullName evidence="1">Head completion protein</fullName>
    </submittedName>
</protein>
<proteinExistence type="predicted"/>
<dbReference type="eggNOG" id="ENOG5032SDV">
    <property type="taxonomic scope" value="Bacteria"/>
</dbReference>
<dbReference type="Proteomes" id="UP000026923">
    <property type="component" value="Unassembled WGS sequence"/>
</dbReference>
<dbReference type="AlphaFoldDB" id="A0A061JNC0"/>